<dbReference type="AlphaFoldDB" id="A0A923NHC6"/>
<comment type="caution">
    <text evidence="2">The sequence shown here is derived from an EMBL/GenBank/DDBJ whole genome shotgun (WGS) entry which is preliminary data.</text>
</comment>
<dbReference type="SUPFAM" id="SSF50621">
    <property type="entry name" value="Alanine racemase C-terminal domain-like"/>
    <property type="match status" value="1"/>
</dbReference>
<dbReference type="GO" id="GO:0047200">
    <property type="term" value="F:tetrahydrodipicolinate N-acetyltransferase activity"/>
    <property type="evidence" value="ECO:0007669"/>
    <property type="project" value="InterPro"/>
</dbReference>
<dbReference type="EMBL" id="JACSZT010000021">
    <property type="protein sequence ID" value="MBC6499695.1"/>
    <property type="molecule type" value="Genomic_DNA"/>
</dbReference>
<evidence type="ECO:0000313" key="3">
    <source>
        <dbReference type="Proteomes" id="UP000650485"/>
    </source>
</evidence>
<dbReference type="Gene3D" id="2.40.37.10">
    <property type="entry name" value="Lyase, Ornithine Decarboxylase, Chain A, domain 1"/>
    <property type="match status" value="1"/>
</dbReference>
<sequence length="126" mass="13683">MGAVLGGRAIVGAHSHVGAETPARVTLAGDLTDIVWPETVQAFIETRTGTVIGDFNEIAPFLAAHADQITNQHVELLARNSGVPLLASNYNRNPRPAVVFVENGEAKVVVERESYQDIVRLDRHYL</sequence>
<dbReference type="InterPro" id="IPR009006">
    <property type="entry name" value="Ala_racemase/Decarboxylase_C"/>
</dbReference>
<reference evidence="2" key="1">
    <citation type="submission" date="2020-08" db="EMBL/GenBank/DDBJ databases">
        <title>Complete genome sequence of Weissella confusa strain FS54 provides insights into metabolic potential.</title>
        <authorList>
            <person name="Fhoula I."/>
            <person name="Najjari A."/>
            <person name="Lekired A."/>
            <person name="Bessrour-Aouam N."/>
            <person name="Jaballah S."/>
            <person name="Klibi N."/>
            <person name="Ouzari H.-I."/>
        </authorList>
    </citation>
    <scope>NUCLEOTIDE SEQUENCE</scope>
    <source>
        <strain evidence="2">FS54</strain>
    </source>
</reference>
<dbReference type="Proteomes" id="UP000650485">
    <property type="component" value="Unassembled WGS sequence"/>
</dbReference>
<proteinExistence type="predicted"/>
<dbReference type="Pfam" id="PF08503">
    <property type="entry name" value="DapH_N"/>
    <property type="match status" value="1"/>
</dbReference>
<accession>A0A923NHC6</accession>
<gene>
    <name evidence="2" type="ORF">H7R52_16450</name>
</gene>
<organism evidence="2 3">
    <name type="scientific">Weissella confusa</name>
    <name type="common">Lactobacillus confusus</name>
    <dbReference type="NCBI Taxonomy" id="1583"/>
    <lineage>
        <taxon>Bacteria</taxon>
        <taxon>Bacillati</taxon>
        <taxon>Bacillota</taxon>
        <taxon>Bacilli</taxon>
        <taxon>Lactobacillales</taxon>
        <taxon>Lactobacillaceae</taxon>
        <taxon>Weissella</taxon>
    </lineage>
</organism>
<protein>
    <recommendedName>
        <fullName evidence="1">2,3,4,5-tetrahydropyridine-2,6-dicarboxylate N-acetyltransferase N-terminal domain-containing protein</fullName>
    </recommendedName>
</protein>
<name>A0A923NHC6_WEICO</name>
<evidence type="ECO:0000313" key="2">
    <source>
        <dbReference type="EMBL" id="MBC6499695.1"/>
    </source>
</evidence>
<dbReference type="InterPro" id="IPR013710">
    <property type="entry name" value="DapH_N"/>
</dbReference>
<evidence type="ECO:0000259" key="1">
    <source>
        <dbReference type="Pfam" id="PF08503"/>
    </source>
</evidence>
<feature type="domain" description="2,3,4,5-tetrahydropyridine-2,6-dicarboxylate N-acetyltransferase N-terminal" evidence="1">
    <location>
        <begin position="20"/>
        <end position="86"/>
    </location>
</feature>
<dbReference type="Gene3D" id="3.30.70.250">
    <property type="entry name" value="Malonyl-CoA ACP transacylase, ACP-binding"/>
    <property type="match status" value="1"/>
</dbReference>